<dbReference type="SUPFAM" id="SSF54637">
    <property type="entry name" value="Thioesterase/thiol ester dehydrase-isomerase"/>
    <property type="match status" value="1"/>
</dbReference>
<gene>
    <name evidence="1" type="ORF">SAMN04488095_1922</name>
</gene>
<dbReference type="PANTHER" id="PTHR28152:SF1">
    <property type="entry name" value="HYDROXYACYL-THIOESTER DEHYDRATASE TYPE 2, MITOCHONDRIAL"/>
    <property type="match status" value="1"/>
</dbReference>
<organism evidence="1 2">
    <name type="scientific">Jannaschia pohangensis</name>
    <dbReference type="NCBI Taxonomy" id="390807"/>
    <lineage>
        <taxon>Bacteria</taxon>
        <taxon>Pseudomonadati</taxon>
        <taxon>Pseudomonadota</taxon>
        <taxon>Alphaproteobacteria</taxon>
        <taxon>Rhodobacterales</taxon>
        <taxon>Roseobacteraceae</taxon>
        <taxon>Jannaschia</taxon>
    </lineage>
</organism>
<protein>
    <submittedName>
        <fullName evidence="1">3-methylfumaryl-CoA hydratase</fullName>
    </submittedName>
</protein>
<accession>A0A1I3MQZ4</accession>
<keyword evidence="2" id="KW-1185">Reference proteome</keyword>
<evidence type="ECO:0000313" key="2">
    <source>
        <dbReference type="Proteomes" id="UP000199110"/>
    </source>
</evidence>
<dbReference type="EMBL" id="FORA01000002">
    <property type="protein sequence ID" value="SFI99135.1"/>
    <property type="molecule type" value="Genomic_DNA"/>
</dbReference>
<dbReference type="Gene3D" id="3.10.129.10">
    <property type="entry name" value="Hotdog Thioesterase"/>
    <property type="match status" value="2"/>
</dbReference>
<reference evidence="1 2" key="1">
    <citation type="submission" date="2016-10" db="EMBL/GenBank/DDBJ databases">
        <authorList>
            <person name="de Groot N.N."/>
        </authorList>
    </citation>
    <scope>NUCLEOTIDE SEQUENCE [LARGE SCALE GENOMIC DNA]</scope>
    <source>
        <strain evidence="1 2">DSM 19073</strain>
    </source>
</reference>
<dbReference type="AlphaFoldDB" id="A0A1I3MQZ4"/>
<dbReference type="Proteomes" id="UP000199110">
    <property type="component" value="Unassembled WGS sequence"/>
</dbReference>
<dbReference type="STRING" id="390807.SAMN04488095_1922"/>
<dbReference type="InterPro" id="IPR029069">
    <property type="entry name" value="HotDog_dom_sf"/>
</dbReference>
<proteinExistence type="predicted"/>
<dbReference type="GO" id="GO:0019171">
    <property type="term" value="F:(3R)-hydroxyacyl-[acyl-carrier-protein] dehydratase activity"/>
    <property type="evidence" value="ECO:0007669"/>
    <property type="project" value="TreeGrafter"/>
</dbReference>
<name>A0A1I3MQZ4_9RHOB</name>
<sequence>MDPARAAAMAAALNRAAPSGDLPPFWHHAYFWDIQPADHLGRDGHFRTGTGLIPDLGLPRRMWAGGRLEWHASLVTGTPATRLTTLGPVTRKSGRSGALGLVTLHHRITQGDRLCLTEDQSLVYREDPQPGAPRPVPAQADSAPVEETRSFGAMALFRYSAVTFNGHRIHYDAAYARDVEGHAGLVVHGPILAEGLIDLATRHLGPLAGFDYRALAPVVADETVTFCLAGHRAFVRGSDGRLCMDATVRPAT</sequence>
<dbReference type="InterPro" id="IPR052741">
    <property type="entry name" value="Mitochondrial_HTD2"/>
</dbReference>
<evidence type="ECO:0000313" key="1">
    <source>
        <dbReference type="EMBL" id="SFI99135.1"/>
    </source>
</evidence>
<dbReference type="PANTHER" id="PTHR28152">
    <property type="entry name" value="HYDROXYACYL-THIOESTER DEHYDRATASE TYPE 2, MITOCHONDRIAL"/>
    <property type="match status" value="1"/>
</dbReference>